<dbReference type="RefSeq" id="WP_091042042.1">
    <property type="nucleotide sequence ID" value="NZ_FMCV01000002.1"/>
</dbReference>
<proteinExistence type="predicted"/>
<accession>A0A1C4V5D7</accession>
<reference evidence="2" key="1">
    <citation type="submission" date="2016-06" db="EMBL/GenBank/DDBJ databases">
        <authorList>
            <person name="Varghese N."/>
        </authorList>
    </citation>
    <scope>NUCLEOTIDE SEQUENCE [LARGE SCALE GENOMIC DNA]</scope>
    <source>
        <strain evidence="2">DSM 45555</strain>
    </source>
</reference>
<dbReference type="EMBL" id="FMCV01000002">
    <property type="protein sequence ID" value="SCE79021.1"/>
    <property type="molecule type" value="Genomic_DNA"/>
</dbReference>
<gene>
    <name evidence="1" type="ORF">GA0070215_102401</name>
</gene>
<name>A0A1C4V5D7_9ACTN</name>
<evidence type="ECO:0000313" key="1">
    <source>
        <dbReference type="EMBL" id="SCE79021.1"/>
    </source>
</evidence>
<sequence>MSETHLDALELSAERVAAVTDFYESYATLALRQGQNSDPEIAGLDAASALRSAGQWTMILDPQRAADLLVGSARLWHQHGHGFGTYLLAALRPAALPGTDRRMRQRQLQVLLTGRPVKDVDVPAPLLHPQQQAYLLLAGAGGPAAWAGMGDAAARSVHRLGVVPIGALGTPLRVYWDIAMHLLSDDGARAAPVKDMTPGLEAIAGHLEAMAASYATAINSAMANEYLWFSAASPVDVGDVDIAAIAALAARRFGIEPVVAALSRRAEQHDPLTRVPLELAVELAVHVMRQTEPPRLEEF</sequence>
<dbReference type="AlphaFoldDB" id="A0A1C4V5D7"/>
<evidence type="ECO:0000313" key="2">
    <source>
        <dbReference type="Proteomes" id="UP000198551"/>
    </source>
</evidence>
<keyword evidence="2" id="KW-1185">Reference proteome</keyword>
<dbReference type="Proteomes" id="UP000198551">
    <property type="component" value="Unassembled WGS sequence"/>
</dbReference>
<organism evidence="1 2">
    <name type="scientific">Micromonospora marina</name>
    <dbReference type="NCBI Taxonomy" id="307120"/>
    <lineage>
        <taxon>Bacteria</taxon>
        <taxon>Bacillati</taxon>
        <taxon>Actinomycetota</taxon>
        <taxon>Actinomycetes</taxon>
        <taxon>Micromonosporales</taxon>
        <taxon>Micromonosporaceae</taxon>
        <taxon>Micromonospora</taxon>
    </lineage>
</organism>
<protein>
    <submittedName>
        <fullName evidence="1">Uncharacterized protein</fullName>
    </submittedName>
</protein>